<feature type="compositionally biased region" description="Polar residues" evidence="1">
    <location>
        <begin position="1038"/>
        <end position="1050"/>
    </location>
</feature>
<dbReference type="InterPro" id="IPR036291">
    <property type="entry name" value="NAD(P)-bd_dom_sf"/>
</dbReference>
<name>A0A0G4KHV9_VERLO</name>
<feature type="compositionally biased region" description="Polar residues" evidence="1">
    <location>
        <begin position="1328"/>
        <end position="1337"/>
    </location>
</feature>
<feature type="compositionally biased region" description="Basic and acidic residues" evidence="1">
    <location>
        <begin position="992"/>
        <end position="1002"/>
    </location>
</feature>
<proteinExistence type="predicted"/>
<feature type="compositionally biased region" description="Basic and acidic residues" evidence="1">
    <location>
        <begin position="1753"/>
        <end position="1766"/>
    </location>
</feature>
<feature type="region of interest" description="Disordered" evidence="1">
    <location>
        <begin position="986"/>
        <end position="1050"/>
    </location>
</feature>
<feature type="compositionally biased region" description="Basic and acidic residues" evidence="1">
    <location>
        <begin position="1683"/>
        <end position="1692"/>
    </location>
</feature>
<feature type="region of interest" description="Disordered" evidence="1">
    <location>
        <begin position="299"/>
        <end position="411"/>
    </location>
</feature>
<feature type="region of interest" description="Disordered" evidence="1">
    <location>
        <begin position="1118"/>
        <end position="1142"/>
    </location>
</feature>
<dbReference type="InterPro" id="IPR013226">
    <property type="entry name" value="Pal1"/>
</dbReference>
<feature type="compositionally biased region" description="Basic residues" evidence="1">
    <location>
        <begin position="1812"/>
        <end position="1821"/>
    </location>
</feature>
<dbReference type="PRINTS" id="PR00081">
    <property type="entry name" value="GDHRDH"/>
</dbReference>
<feature type="compositionally biased region" description="Low complexity" evidence="1">
    <location>
        <begin position="917"/>
        <end position="941"/>
    </location>
</feature>
<feature type="compositionally biased region" description="Basic and acidic residues" evidence="1">
    <location>
        <begin position="1791"/>
        <end position="1802"/>
    </location>
</feature>
<dbReference type="Pfam" id="PF08316">
    <property type="entry name" value="Pal1"/>
    <property type="match status" value="2"/>
</dbReference>
<feature type="compositionally biased region" description="Basic and acidic residues" evidence="1">
    <location>
        <begin position="619"/>
        <end position="632"/>
    </location>
</feature>
<dbReference type="PANTHER" id="PTHR28307">
    <property type="entry name" value="PROTEIN PAL1"/>
    <property type="match status" value="1"/>
</dbReference>
<dbReference type="Pfam" id="PF00106">
    <property type="entry name" value="adh_short"/>
    <property type="match status" value="1"/>
</dbReference>
<feature type="compositionally biased region" description="Polar residues" evidence="1">
    <location>
        <begin position="1260"/>
        <end position="1269"/>
    </location>
</feature>
<organism evidence="2 3">
    <name type="scientific">Verticillium longisporum</name>
    <name type="common">Verticillium dahliae var. longisporum</name>
    <dbReference type="NCBI Taxonomy" id="100787"/>
    <lineage>
        <taxon>Eukaryota</taxon>
        <taxon>Fungi</taxon>
        <taxon>Dikarya</taxon>
        <taxon>Ascomycota</taxon>
        <taxon>Pezizomycotina</taxon>
        <taxon>Sordariomycetes</taxon>
        <taxon>Hypocreomycetidae</taxon>
        <taxon>Glomerellales</taxon>
        <taxon>Plectosphaerellaceae</taxon>
        <taxon>Verticillium</taxon>
    </lineage>
</organism>
<gene>
    <name evidence="2" type="ORF">BN1723_008642</name>
</gene>
<evidence type="ECO:0000256" key="1">
    <source>
        <dbReference type="SAM" id="MobiDB-lite"/>
    </source>
</evidence>
<feature type="region of interest" description="Disordered" evidence="1">
    <location>
        <begin position="912"/>
        <end position="942"/>
    </location>
</feature>
<accession>A0A0G4KHV9</accession>
<evidence type="ECO:0000313" key="3">
    <source>
        <dbReference type="Proteomes" id="UP000045706"/>
    </source>
</evidence>
<dbReference type="PANTHER" id="PTHR28307:SF2">
    <property type="entry name" value="PROTEIN PAL1"/>
    <property type="match status" value="1"/>
</dbReference>
<protein>
    <submittedName>
        <fullName evidence="2">Uncharacterized protein</fullName>
    </submittedName>
</protein>
<feature type="region of interest" description="Disordered" evidence="1">
    <location>
        <begin position="1683"/>
        <end position="1833"/>
    </location>
</feature>
<dbReference type="EMBL" id="CVQI01000447">
    <property type="protein sequence ID" value="CRJ96603.1"/>
    <property type="molecule type" value="Genomic_DNA"/>
</dbReference>
<feature type="region of interest" description="Disordered" evidence="1">
    <location>
        <begin position="1403"/>
        <end position="1604"/>
    </location>
</feature>
<feature type="compositionally biased region" description="Low complexity" evidence="1">
    <location>
        <begin position="1005"/>
        <end position="1021"/>
    </location>
</feature>
<feature type="compositionally biased region" description="Basic residues" evidence="1">
    <location>
        <begin position="1693"/>
        <end position="1702"/>
    </location>
</feature>
<feature type="compositionally biased region" description="Polar residues" evidence="1">
    <location>
        <begin position="1291"/>
        <end position="1315"/>
    </location>
</feature>
<sequence length="1833" mass="198080">MSPILIIGATRGLGAALIKRYAEQPGYTVYGTTRSSQAPAHFPPQIKWLPDIDLTEQSVGSKLVSLLGGAQPLSAVFVTAGYFTTEDLSADKGPNWAEEQRMYTTSAIAPVFLVHALTHAGLLRSGAKLVLVSSESGSIGLRHEVEGGGNYAHHASKAALNMVGKLLSLDLRERGVIVSIVHPGFMRTEMTAGVGFDKYWDEGGAVTPEEAAASLAQWTDGLDISKTGEYWAPRGPRDIGTAEAALGKGLPTPLQLPCPGCKIYEQSVLSNKGQKVTNLMIELSERAALKRPMGLRQPAFLPTPPCPSSPLLHLPPYHGHRPTRSQEEALRARRMQGDGNRPDRSRPSGPTDSPHRRPPAGRPRRNSESSVLEKPMPEEEKKAREARRRERERRHREGKDKEKKPQRKLDVIDQLDHTSLFGGGFHHDGPFDAVNPNRNRKGSRRAPMQAFPEDSLNMSLGGSGPLNKNPDHATFMGNGTDEAFKEYSTGVNKYGYNYPSARGEMPVFDPSARTTMLHGEESLGLGTSTFLEGTPATRTAIQKLEAEQAEQAKNDGMQRKKSLAHRIRNLNGRQPREFNSSGRMTNPEAAYPRSPPDGMPPATTGSQYGSERNPFFNEYGKEGETITVKRTDSAGPLSPISPPPPVPRRGSEQGDTSTGRHMADDPPPSQASSHFPIEPVSASLLAARERCRRDALWRRGAVVTGCWEVDEGALLGGLERGCVTGISAEDESFGMRLAFQAVARSLAEGGQRAVILTTLAAAGILPLLRDAVRARLLQVGKQGDELRAAIRECLGKVSVATVFDLEGVWEVLDEVDGDETRETVEDKAGVDIHGAGLDVGKDTRQVGRDANLETELKEKTDEDELGAKETAIIDAREEDMLPPPATQNIQTDERVVLPELTLGTAEIADSEDEDFISSLSSSPLSSPPASSLGSVPPGLGLNEEETVADDALDAASSPMSVAGSSANSSTDPIDAVLQVLAPLDASAIKSGDPPHHSDEMTSKEVVSSSPGSPPAVHAPSPLRSKYPSPATAEKPTVTADSSRVATSNAPIRATSTAPDIILITHFSTLLTTLFARQDKSAAHNSINLLSSHLRHLSRTLPTSPLILLLNTTAPSLPGTATPAVDTPSRKPSSRPLDPTLRSVFNPPPLTIAGYQSAASRRNKPSFGMVFAQMLDLHLLCTRVPRTAEDAERIFGDAPGDASHTTSKEYHGFFLTMSSLLPTFSTQPGSQPSRSAGLTLNLSSNNPFRNRAASPAGAFNKSPSLTPTATSPFDDPIPPPRPVSRNPFLDPNYSSSQPNLSRSAGLTLNLSSNNPFRNRAASPAGALNKSPSLTPTATSPFDDPNPPPRPVSRNPFLDPNYSSSQPNLIDLTDMSTKFDSKASPTAEELFPNLIDLNDMSTKFDSKASPTAEELFDTLTIEDKKPIPARPTNRPPPPPGRENMPPPGRRVPPPGHRPTRSQEEALRARKLQGDSNRPDRSRPSGPADSPHRRPPAGRPRRNSESSILEKPIPEEEKKAREARRRERERRHREGKDKEKKPQRKLDVIDQLDHTSLFGGGFHHDGPFDAVNPNRNRKGSRRAPMQAFPEDSLNMSLGGSGPLNKNPDHATFMGNGTDEAFKEYSTGVNKYGYNYPSARGEMPVFDPSARTTMLHGEESLGLGTSTFLEGTPATRTAIQKLEAEQAEQAKNEGMQRKKSLAHRIRNLNGRQPREFNSSGRMTNPEAAYPRSPPDGMPPATTGSQYGSERNPFFNEYGKEGETITVKRTDSAGPLSPISPRPPVPRRGSEQGGPLERRATNEDGDKPSGGFLSRVKSLKGGRRNRQVSDNMPPGTAA</sequence>
<evidence type="ECO:0000313" key="2">
    <source>
        <dbReference type="EMBL" id="CRJ96603.1"/>
    </source>
</evidence>
<dbReference type="Proteomes" id="UP000045706">
    <property type="component" value="Unassembled WGS sequence"/>
</dbReference>
<dbReference type="SUPFAM" id="SSF51735">
    <property type="entry name" value="NAD(P)-binding Rossmann-fold domains"/>
    <property type="match status" value="1"/>
</dbReference>
<feature type="compositionally biased region" description="Polar residues" evidence="1">
    <location>
        <begin position="1223"/>
        <end position="1247"/>
    </location>
</feature>
<dbReference type="InterPro" id="IPR002347">
    <property type="entry name" value="SDR_fam"/>
</dbReference>
<feature type="compositionally biased region" description="Basic and acidic residues" evidence="1">
    <location>
        <begin position="1509"/>
        <end position="1550"/>
    </location>
</feature>
<dbReference type="Gene3D" id="3.40.50.720">
    <property type="entry name" value="NAD(P)-binding Rossmann-like Domain"/>
    <property type="match status" value="1"/>
</dbReference>
<dbReference type="GO" id="GO:0005737">
    <property type="term" value="C:cytoplasm"/>
    <property type="evidence" value="ECO:0007669"/>
    <property type="project" value="TreeGrafter"/>
</dbReference>
<feature type="region of interest" description="Disordered" evidence="1">
    <location>
        <begin position="1223"/>
        <end position="1367"/>
    </location>
</feature>
<feature type="region of interest" description="Disordered" evidence="1">
    <location>
        <begin position="423"/>
        <end position="454"/>
    </location>
</feature>
<feature type="compositionally biased region" description="Pro residues" evidence="1">
    <location>
        <begin position="1431"/>
        <end position="1454"/>
    </location>
</feature>
<feature type="region of interest" description="Disordered" evidence="1">
    <location>
        <begin position="569"/>
        <end position="675"/>
    </location>
</feature>
<feature type="compositionally biased region" description="Basic and acidic residues" evidence="1">
    <location>
        <begin position="375"/>
        <end position="411"/>
    </location>
</feature>
<reference evidence="3" key="1">
    <citation type="submission" date="2015-05" db="EMBL/GenBank/DDBJ databases">
        <authorList>
            <person name="Fogelqvist Johan"/>
        </authorList>
    </citation>
    <scope>NUCLEOTIDE SEQUENCE [LARGE SCALE GENOMIC DNA]</scope>
</reference>